<protein>
    <submittedName>
        <fullName evidence="9">Chain length determinant protein EpsF</fullName>
    </submittedName>
</protein>
<evidence type="ECO:0000256" key="1">
    <source>
        <dbReference type="ARBA" id="ARBA00004651"/>
    </source>
</evidence>
<evidence type="ECO:0000313" key="9">
    <source>
        <dbReference type="EMBL" id="MDR7295742.1"/>
    </source>
</evidence>
<evidence type="ECO:0000256" key="2">
    <source>
        <dbReference type="ARBA" id="ARBA00022475"/>
    </source>
</evidence>
<evidence type="ECO:0000256" key="3">
    <source>
        <dbReference type="ARBA" id="ARBA00022692"/>
    </source>
</evidence>
<evidence type="ECO:0000256" key="5">
    <source>
        <dbReference type="ARBA" id="ARBA00023136"/>
    </source>
</evidence>
<feature type="domain" description="Tyrosine-protein kinase G-rich" evidence="8">
    <location>
        <begin position="348"/>
        <end position="418"/>
    </location>
</feature>
<comment type="caution">
    <text evidence="9">The sequence shown here is derived from an EMBL/GenBank/DDBJ whole genome shotgun (WGS) entry which is preliminary data.</text>
</comment>
<sequence>MTFSQFLAIIRARAKVFWVILVGVIILGIGLSLIWPKKYTAVATVVVDIKPDPVSAMVYQSMLNPAVMATQVDIIQSDRVARRVVRNLKLTENPEIRREWEESGSDQGDIETWLVEVFQRDLDVKPSRESSVISVAYKARDPKFAAGLANAFVQAYVETSLDLRVDPAKQYTSFFDMRSKEARDTLEKAQARLSKFQAENGVIMTDERLDIETQRLNELSSQLVGIQALSSESSSRQGQVRSGAVEKLQEVTSNPLVGSLRVDLGRQEARLQELNSKLGDNNPQVVELRANIAELRRKIDAEIRRIGGGVGVTNVINQQREAQVRAELDSQRKRVLEMKKVRDEGAVIQRDIENAQRAYDTILARLTQTSLESQTTQSSVTVLAPATPPMLPSSPKVLLNAILAVFLGGLLALSTVLVMELRDRRLRSAADVVAMLGLPVIGVLPSLHAKNSRKKRAAQALQHRLVGQIASSRTGS</sequence>
<comment type="subcellular location">
    <subcellularLocation>
        <location evidence="1">Cell membrane</location>
        <topology evidence="1">Multi-pass membrane protein</topology>
    </subcellularLocation>
</comment>
<feature type="domain" description="Polysaccharide chain length determinant N-terminal" evidence="7">
    <location>
        <begin position="4"/>
        <end position="88"/>
    </location>
</feature>
<reference evidence="9 10" key="1">
    <citation type="submission" date="2023-07" db="EMBL/GenBank/DDBJ databases">
        <title>Sorghum-associated microbial communities from plants grown in Nebraska, USA.</title>
        <authorList>
            <person name="Schachtman D."/>
        </authorList>
    </citation>
    <scope>NUCLEOTIDE SEQUENCE [LARGE SCALE GENOMIC DNA]</scope>
    <source>
        <strain evidence="9 10">BE310</strain>
    </source>
</reference>
<accession>A0ABU1Z562</accession>
<dbReference type="PANTHER" id="PTHR32309:SF13">
    <property type="entry name" value="FERRIC ENTEROBACTIN TRANSPORT PROTEIN FEPE"/>
    <property type="match status" value="1"/>
</dbReference>
<keyword evidence="3 6" id="KW-0812">Transmembrane</keyword>
<evidence type="ECO:0000256" key="4">
    <source>
        <dbReference type="ARBA" id="ARBA00022989"/>
    </source>
</evidence>
<feature type="transmembrane region" description="Helical" evidence="6">
    <location>
        <begin position="16"/>
        <end position="35"/>
    </location>
</feature>
<proteinExistence type="predicted"/>
<keyword evidence="4 6" id="KW-1133">Transmembrane helix</keyword>
<dbReference type="InterPro" id="IPR032807">
    <property type="entry name" value="GNVR"/>
</dbReference>
<dbReference type="InterPro" id="IPR050445">
    <property type="entry name" value="Bact_polysacc_biosynth/exp"/>
</dbReference>
<evidence type="ECO:0000259" key="7">
    <source>
        <dbReference type="Pfam" id="PF02706"/>
    </source>
</evidence>
<name>A0ABU1Z562_9BURK</name>
<dbReference type="Pfam" id="PF02706">
    <property type="entry name" value="Wzz"/>
    <property type="match status" value="1"/>
</dbReference>
<dbReference type="PANTHER" id="PTHR32309">
    <property type="entry name" value="TYROSINE-PROTEIN KINASE"/>
    <property type="match status" value="1"/>
</dbReference>
<evidence type="ECO:0000259" key="8">
    <source>
        <dbReference type="Pfam" id="PF13807"/>
    </source>
</evidence>
<keyword evidence="2" id="KW-1003">Cell membrane</keyword>
<gene>
    <name evidence="9" type="ORF">J2X16_001063</name>
</gene>
<keyword evidence="5 6" id="KW-0472">Membrane</keyword>
<dbReference type="EMBL" id="JAVDXQ010000001">
    <property type="protein sequence ID" value="MDR7295742.1"/>
    <property type="molecule type" value="Genomic_DNA"/>
</dbReference>
<dbReference type="Pfam" id="PF13807">
    <property type="entry name" value="GNVR"/>
    <property type="match status" value="1"/>
</dbReference>
<feature type="transmembrane region" description="Helical" evidence="6">
    <location>
        <begin position="397"/>
        <end position="417"/>
    </location>
</feature>
<evidence type="ECO:0000256" key="6">
    <source>
        <dbReference type="SAM" id="Phobius"/>
    </source>
</evidence>
<organism evidence="9 10">
    <name type="scientific">Pelomonas aquatica</name>
    <dbReference type="NCBI Taxonomy" id="431058"/>
    <lineage>
        <taxon>Bacteria</taxon>
        <taxon>Pseudomonadati</taxon>
        <taxon>Pseudomonadota</taxon>
        <taxon>Betaproteobacteria</taxon>
        <taxon>Burkholderiales</taxon>
        <taxon>Sphaerotilaceae</taxon>
        <taxon>Roseateles</taxon>
    </lineage>
</organism>
<dbReference type="RefSeq" id="WP_310342453.1">
    <property type="nucleotide sequence ID" value="NZ_JAVDXQ010000001.1"/>
</dbReference>
<dbReference type="InterPro" id="IPR003856">
    <property type="entry name" value="LPS_length_determ_N"/>
</dbReference>
<dbReference type="InterPro" id="IPR017468">
    <property type="entry name" value="Chain_len_reg_EpsF"/>
</dbReference>
<keyword evidence="10" id="KW-1185">Reference proteome</keyword>
<dbReference type="Proteomes" id="UP001180536">
    <property type="component" value="Unassembled WGS sequence"/>
</dbReference>
<dbReference type="NCBIfam" id="TIGR03017">
    <property type="entry name" value="EpsF"/>
    <property type="match status" value="1"/>
</dbReference>
<evidence type="ECO:0000313" key="10">
    <source>
        <dbReference type="Proteomes" id="UP001180536"/>
    </source>
</evidence>